<dbReference type="Pfam" id="PF00067">
    <property type="entry name" value="p450"/>
    <property type="match status" value="1"/>
</dbReference>
<dbReference type="PANTHER" id="PTHR24298:SF825">
    <property type="entry name" value="CYTOCHROME P450 89A2"/>
    <property type="match status" value="1"/>
</dbReference>
<evidence type="ECO:0000256" key="4">
    <source>
        <dbReference type="ARBA" id="ARBA00022723"/>
    </source>
</evidence>
<feature type="non-terminal residue" evidence="13">
    <location>
        <position position="534"/>
    </location>
</feature>
<feature type="non-terminal residue" evidence="13">
    <location>
        <position position="1"/>
    </location>
</feature>
<keyword evidence="2 10" id="KW-0349">Heme</keyword>
<dbReference type="PRINTS" id="PR00463">
    <property type="entry name" value="EP450I"/>
</dbReference>
<dbReference type="InterPro" id="IPR001128">
    <property type="entry name" value="Cyt_P450"/>
</dbReference>
<dbReference type="InterPro" id="IPR017972">
    <property type="entry name" value="Cyt_P450_CS"/>
</dbReference>
<dbReference type="EMBL" id="CM029050">
    <property type="protein sequence ID" value="KAG2569641.1"/>
    <property type="molecule type" value="Genomic_DNA"/>
</dbReference>
<evidence type="ECO:0000256" key="9">
    <source>
        <dbReference type="ARBA" id="ARBA00023136"/>
    </source>
</evidence>
<name>A0A8T0Q438_PANVG</name>
<dbReference type="InterPro" id="IPR051103">
    <property type="entry name" value="Plant_metabolite_P450s"/>
</dbReference>
<keyword evidence="14" id="KW-1185">Reference proteome</keyword>
<feature type="binding site" description="axial binding residue" evidence="10">
    <location>
        <position position="476"/>
    </location>
    <ligand>
        <name>heme</name>
        <dbReference type="ChEBI" id="CHEBI:30413"/>
    </ligand>
    <ligandPart>
        <name>Fe</name>
        <dbReference type="ChEBI" id="CHEBI:18248"/>
    </ligandPart>
</feature>
<dbReference type="Gene3D" id="1.10.630.10">
    <property type="entry name" value="Cytochrome P450"/>
    <property type="match status" value="1"/>
</dbReference>
<accession>A0A8T0Q438</accession>
<dbReference type="GO" id="GO:0005506">
    <property type="term" value="F:iron ion binding"/>
    <property type="evidence" value="ECO:0007669"/>
    <property type="project" value="InterPro"/>
</dbReference>
<evidence type="ECO:0000256" key="5">
    <source>
        <dbReference type="ARBA" id="ARBA00022989"/>
    </source>
</evidence>
<dbReference type="GO" id="GO:0016020">
    <property type="term" value="C:membrane"/>
    <property type="evidence" value="ECO:0007669"/>
    <property type="project" value="UniProtKB-SubCell"/>
</dbReference>
<organism evidence="13 14">
    <name type="scientific">Panicum virgatum</name>
    <name type="common">Blackwell switchgrass</name>
    <dbReference type="NCBI Taxonomy" id="38727"/>
    <lineage>
        <taxon>Eukaryota</taxon>
        <taxon>Viridiplantae</taxon>
        <taxon>Streptophyta</taxon>
        <taxon>Embryophyta</taxon>
        <taxon>Tracheophyta</taxon>
        <taxon>Spermatophyta</taxon>
        <taxon>Magnoliopsida</taxon>
        <taxon>Liliopsida</taxon>
        <taxon>Poales</taxon>
        <taxon>Poaceae</taxon>
        <taxon>PACMAD clade</taxon>
        <taxon>Panicoideae</taxon>
        <taxon>Panicodae</taxon>
        <taxon>Paniceae</taxon>
        <taxon>Panicinae</taxon>
        <taxon>Panicum</taxon>
        <taxon>Panicum sect. Hiantes</taxon>
    </lineage>
</organism>
<evidence type="ECO:0000256" key="2">
    <source>
        <dbReference type="ARBA" id="ARBA00022617"/>
    </source>
</evidence>
<dbReference type="InterPro" id="IPR002401">
    <property type="entry name" value="Cyt_P450_E_grp-I"/>
</dbReference>
<keyword evidence="3" id="KW-0812">Transmembrane</keyword>
<dbReference type="GO" id="GO:0016709">
    <property type="term" value="F:oxidoreductase activity, acting on paired donors, with incorporation or reduction of molecular oxygen, NAD(P)H as one donor, and incorporation of one atom of oxygen"/>
    <property type="evidence" value="ECO:0007669"/>
    <property type="project" value="TreeGrafter"/>
</dbReference>
<comment type="cofactor">
    <cofactor evidence="10">
        <name>heme</name>
        <dbReference type="ChEBI" id="CHEBI:30413"/>
    </cofactor>
</comment>
<comment type="caution">
    <text evidence="13">The sequence shown here is derived from an EMBL/GenBank/DDBJ whole genome shotgun (WGS) entry which is preliminary data.</text>
</comment>
<evidence type="ECO:0000256" key="8">
    <source>
        <dbReference type="ARBA" id="ARBA00023033"/>
    </source>
</evidence>
<keyword evidence="7 10" id="KW-0408">Iron</keyword>
<sequence>IHRWSRAQRRGDNGGRRRITPVPPTRHLRRGRDPPPALGTEAVQGTNQRRPPAAAVPVAGPLLWLVRARNRLEPAIRELHRRHGPVLTLRFLSPRPAIFVSGRGVAHRALVQRGPAFASRPPAIAPFRVLNSGQSTVSSAPYGPLWRSLRRNLTSDILNPSRVPLFAPARRWALAALVSDLRRRCDKESGGEVAVVEGLQLAMFSLLTYMCFGRRLHGRRVREIEAVQRELFASYISFQVFAFCPAVTKRVFWRRWNKVLSIRRRQEELFLPLIRARRDRDRSSSMPENGEHGEGLSYCYVDTLLAHQLPKEEGDRALTDAEMVSLCTEFLTASVDTTVTALQWIMANLVRQPEVQAKLRDEINAVVSASDIAEEDLKSMPYLKAAVLEGLRRHPPAHFLLSHAAVEETSLDGHRVPAATSVNFSVADVSLDEAVWDCPEEFRPERFVNGGEGVGMDLTGSRDIKMMPFGAGRRICPGLGLALLHLECFVESLVRDFEWGPVAGVGVDLAERPEFTVTMDRPLRARVTRRRRAA</sequence>
<dbReference type="AlphaFoldDB" id="A0A8T0Q438"/>
<keyword evidence="5" id="KW-1133">Transmembrane helix</keyword>
<dbReference type="SUPFAM" id="SSF48264">
    <property type="entry name" value="Cytochrome P450"/>
    <property type="match status" value="1"/>
</dbReference>
<protein>
    <recommendedName>
        <fullName evidence="15">Cytochrome P450 89A2</fullName>
    </recommendedName>
</protein>
<evidence type="ECO:0000256" key="6">
    <source>
        <dbReference type="ARBA" id="ARBA00023002"/>
    </source>
</evidence>
<dbReference type="PANTHER" id="PTHR24298">
    <property type="entry name" value="FLAVONOID 3'-MONOOXYGENASE-RELATED"/>
    <property type="match status" value="1"/>
</dbReference>
<comment type="subcellular location">
    <subcellularLocation>
        <location evidence="1">Membrane</location>
        <topology evidence="1">Single-pass membrane protein</topology>
    </subcellularLocation>
</comment>
<keyword evidence="8 11" id="KW-0503">Monooxygenase</keyword>
<evidence type="ECO:0008006" key="15">
    <source>
        <dbReference type="Google" id="ProtNLM"/>
    </source>
</evidence>
<evidence type="ECO:0000256" key="7">
    <source>
        <dbReference type="ARBA" id="ARBA00023004"/>
    </source>
</evidence>
<gene>
    <name evidence="13" type="ORF">PVAP13_7NG433800</name>
</gene>
<dbReference type="PROSITE" id="PS00086">
    <property type="entry name" value="CYTOCHROME_P450"/>
    <property type="match status" value="1"/>
</dbReference>
<dbReference type="CDD" id="cd11075">
    <property type="entry name" value="CYP77_89"/>
    <property type="match status" value="1"/>
</dbReference>
<reference evidence="13" key="1">
    <citation type="submission" date="2020-05" db="EMBL/GenBank/DDBJ databases">
        <title>WGS assembly of Panicum virgatum.</title>
        <authorList>
            <person name="Lovell J.T."/>
            <person name="Jenkins J."/>
            <person name="Shu S."/>
            <person name="Juenger T.E."/>
            <person name="Schmutz J."/>
        </authorList>
    </citation>
    <scope>NUCLEOTIDE SEQUENCE</scope>
    <source>
        <strain evidence="13">AP13</strain>
    </source>
</reference>
<evidence type="ECO:0000313" key="14">
    <source>
        <dbReference type="Proteomes" id="UP000823388"/>
    </source>
</evidence>
<dbReference type="GO" id="GO:0020037">
    <property type="term" value="F:heme binding"/>
    <property type="evidence" value="ECO:0007669"/>
    <property type="project" value="InterPro"/>
</dbReference>
<evidence type="ECO:0000256" key="11">
    <source>
        <dbReference type="RuleBase" id="RU000461"/>
    </source>
</evidence>
<dbReference type="InterPro" id="IPR036396">
    <property type="entry name" value="Cyt_P450_sf"/>
</dbReference>
<comment type="similarity">
    <text evidence="11">Belongs to the cytochrome P450 family.</text>
</comment>
<keyword evidence="6 11" id="KW-0560">Oxidoreductase</keyword>
<keyword evidence="4 10" id="KW-0479">Metal-binding</keyword>
<evidence type="ECO:0000256" key="12">
    <source>
        <dbReference type="SAM" id="MobiDB-lite"/>
    </source>
</evidence>
<feature type="region of interest" description="Disordered" evidence="12">
    <location>
        <begin position="1"/>
        <end position="53"/>
    </location>
</feature>
<evidence type="ECO:0000313" key="13">
    <source>
        <dbReference type="EMBL" id="KAG2569641.1"/>
    </source>
</evidence>
<evidence type="ECO:0000256" key="10">
    <source>
        <dbReference type="PIRSR" id="PIRSR602401-1"/>
    </source>
</evidence>
<evidence type="ECO:0000256" key="1">
    <source>
        <dbReference type="ARBA" id="ARBA00004167"/>
    </source>
</evidence>
<evidence type="ECO:0000256" key="3">
    <source>
        <dbReference type="ARBA" id="ARBA00022692"/>
    </source>
</evidence>
<dbReference type="Proteomes" id="UP000823388">
    <property type="component" value="Chromosome 7N"/>
</dbReference>
<proteinExistence type="inferred from homology"/>
<dbReference type="PRINTS" id="PR00385">
    <property type="entry name" value="P450"/>
</dbReference>
<keyword evidence="9" id="KW-0472">Membrane</keyword>
<dbReference type="FunFam" id="1.10.630.10:FF:000012">
    <property type="entry name" value="Cytochrome P450 family protein"/>
    <property type="match status" value="1"/>
</dbReference>